<feature type="domain" description="Outer membrane protein beta-barrel" evidence="6">
    <location>
        <begin position="21"/>
        <end position="254"/>
    </location>
</feature>
<dbReference type="Proteomes" id="UP000608594">
    <property type="component" value="Unassembled WGS sequence"/>
</dbReference>
<dbReference type="InterPro" id="IPR011250">
    <property type="entry name" value="OMP/PagP_B-barrel"/>
</dbReference>
<feature type="signal peptide" evidence="5">
    <location>
        <begin position="1"/>
        <end position="22"/>
    </location>
</feature>
<gene>
    <name evidence="7" type="ORF">H4P12_05720</name>
</gene>
<evidence type="ECO:0000256" key="5">
    <source>
        <dbReference type="SAM" id="SignalP"/>
    </source>
</evidence>
<dbReference type="RefSeq" id="WP_187792657.1">
    <property type="nucleotide sequence ID" value="NZ_JACOQL010000002.1"/>
</dbReference>
<comment type="similarity">
    <text evidence="4">Belongs to the Omp25/RopB family.</text>
</comment>
<keyword evidence="8" id="KW-1185">Reference proteome</keyword>
<dbReference type="SUPFAM" id="SSF56925">
    <property type="entry name" value="OMPA-like"/>
    <property type="match status" value="1"/>
</dbReference>
<organism evidence="7 8">
    <name type="scientific">Paracoccus amoyensis</name>
    <dbReference type="NCBI Taxonomy" id="2760093"/>
    <lineage>
        <taxon>Bacteria</taxon>
        <taxon>Pseudomonadati</taxon>
        <taxon>Pseudomonadota</taxon>
        <taxon>Alphaproteobacteria</taxon>
        <taxon>Rhodobacterales</taxon>
        <taxon>Paracoccaceae</taxon>
        <taxon>Paracoccus</taxon>
    </lineage>
</organism>
<evidence type="ECO:0000313" key="8">
    <source>
        <dbReference type="Proteomes" id="UP000608594"/>
    </source>
</evidence>
<evidence type="ECO:0000313" key="7">
    <source>
        <dbReference type="EMBL" id="MBC9246220.1"/>
    </source>
</evidence>
<keyword evidence="3" id="KW-0472">Membrane</keyword>
<dbReference type="InterPro" id="IPR051692">
    <property type="entry name" value="OMP-like"/>
</dbReference>
<name>A0A926JBU5_9RHOB</name>
<sequence>MRIKSTFAVAGLLAMMAPAAQAGGYVAPVQEAPVVVAPIAEPVSDWAGGYAGGWIGYAFGADDEVGFDLYEDSNLIGRQNDITNLDVSGLNGGLHLGYRWQRGSWVFGPELTIEGGDISDEQGGSGIVDGDAVSIALESKVNYIAGVQMKAGLVVNPKTMVYGTAGYVHGDFDYILSGSTNGEDESATEGYTANGYSLGAGVERKLNERWSMFAEWQYRNFGKTDVTFSDDNVDLVTRATPEHHNLKLGVNFAF</sequence>
<dbReference type="EMBL" id="JACOQL010000002">
    <property type="protein sequence ID" value="MBC9246220.1"/>
    <property type="molecule type" value="Genomic_DNA"/>
</dbReference>
<evidence type="ECO:0000256" key="4">
    <source>
        <dbReference type="ARBA" id="ARBA00038306"/>
    </source>
</evidence>
<evidence type="ECO:0000256" key="3">
    <source>
        <dbReference type="ARBA" id="ARBA00023136"/>
    </source>
</evidence>
<feature type="chain" id="PRO_5037693025" evidence="5">
    <location>
        <begin position="23"/>
        <end position="254"/>
    </location>
</feature>
<dbReference type="AlphaFoldDB" id="A0A926JBU5"/>
<keyword evidence="2 5" id="KW-0732">Signal</keyword>
<dbReference type="InterPro" id="IPR027385">
    <property type="entry name" value="Beta-barrel_OMP"/>
</dbReference>
<dbReference type="PANTHER" id="PTHR34001">
    <property type="entry name" value="BLL7405 PROTEIN"/>
    <property type="match status" value="1"/>
</dbReference>
<reference evidence="7" key="1">
    <citation type="submission" date="2020-08" db="EMBL/GenBank/DDBJ databases">
        <title>Paracoccus amoyensis sp. nov., isolated from the surface seawater at coast of Xiamen, Fujian.</title>
        <authorList>
            <person name="Lyu L."/>
        </authorList>
    </citation>
    <scope>NUCLEOTIDE SEQUENCE</scope>
    <source>
        <strain evidence="7">11-3</strain>
    </source>
</reference>
<comment type="caution">
    <text evidence="7">The sequence shown here is derived from an EMBL/GenBank/DDBJ whole genome shotgun (WGS) entry which is preliminary data.</text>
</comment>
<evidence type="ECO:0000256" key="2">
    <source>
        <dbReference type="ARBA" id="ARBA00022729"/>
    </source>
</evidence>
<comment type="subcellular location">
    <subcellularLocation>
        <location evidence="1">Membrane</location>
    </subcellularLocation>
</comment>
<dbReference type="Gene3D" id="2.40.160.20">
    <property type="match status" value="1"/>
</dbReference>
<dbReference type="GO" id="GO:0016020">
    <property type="term" value="C:membrane"/>
    <property type="evidence" value="ECO:0007669"/>
    <property type="project" value="UniProtKB-SubCell"/>
</dbReference>
<evidence type="ECO:0000259" key="6">
    <source>
        <dbReference type="Pfam" id="PF13505"/>
    </source>
</evidence>
<protein>
    <submittedName>
        <fullName evidence="7">Porin family protein</fullName>
    </submittedName>
</protein>
<evidence type="ECO:0000256" key="1">
    <source>
        <dbReference type="ARBA" id="ARBA00004370"/>
    </source>
</evidence>
<dbReference type="PANTHER" id="PTHR34001:SF3">
    <property type="entry name" value="BLL7405 PROTEIN"/>
    <property type="match status" value="1"/>
</dbReference>
<accession>A0A926JBU5</accession>
<proteinExistence type="inferred from homology"/>
<dbReference type="Pfam" id="PF13505">
    <property type="entry name" value="OMP_b-brl"/>
    <property type="match status" value="1"/>
</dbReference>